<dbReference type="Proteomes" id="UP000807353">
    <property type="component" value="Unassembled WGS sequence"/>
</dbReference>
<reference evidence="2" key="1">
    <citation type="submission" date="2020-11" db="EMBL/GenBank/DDBJ databases">
        <authorList>
            <consortium name="DOE Joint Genome Institute"/>
            <person name="Ahrendt S."/>
            <person name="Riley R."/>
            <person name="Andreopoulos W."/>
            <person name="Labutti K."/>
            <person name="Pangilinan J."/>
            <person name="Ruiz-Duenas F.J."/>
            <person name="Barrasa J.M."/>
            <person name="Sanchez-Garcia M."/>
            <person name="Camarero S."/>
            <person name="Miyauchi S."/>
            <person name="Serrano A."/>
            <person name="Linde D."/>
            <person name="Babiker R."/>
            <person name="Drula E."/>
            <person name="Ayuso-Fernandez I."/>
            <person name="Pacheco R."/>
            <person name="Padilla G."/>
            <person name="Ferreira P."/>
            <person name="Barriuso J."/>
            <person name="Kellner H."/>
            <person name="Castanera R."/>
            <person name="Alfaro M."/>
            <person name="Ramirez L."/>
            <person name="Pisabarro A.G."/>
            <person name="Kuo A."/>
            <person name="Tritt A."/>
            <person name="Lipzen A."/>
            <person name="He G."/>
            <person name="Yan M."/>
            <person name="Ng V."/>
            <person name="Cullen D."/>
            <person name="Martin F."/>
            <person name="Rosso M.-N."/>
            <person name="Henrissat B."/>
            <person name="Hibbett D."/>
            <person name="Martinez A.T."/>
            <person name="Grigoriev I.V."/>
        </authorList>
    </citation>
    <scope>NUCLEOTIDE SEQUENCE</scope>
    <source>
        <strain evidence="2">CBS 247.69</strain>
    </source>
</reference>
<dbReference type="EMBL" id="MU150270">
    <property type="protein sequence ID" value="KAF9462628.1"/>
    <property type="molecule type" value="Genomic_DNA"/>
</dbReference>
<gene>
    <name evidence="2" type="ORF">BDZ94DRAFT_1142543</name>
</gene>
<dbReference type="GO" id="GO:0003677">
    <property type="term" value="F:DNA binding"/>
    <property type="evidence" value="ECO:0007669"/>
    <property type="project" value="InterPro"/>
</dbReference>
<dbReference type="PANTHER" id="PTHR34605">
    <property type="entry name" value="PHAGE_INTEGRASE DOMAIN-CONTAINING PROTEIN"/>
    <property type="match status" value="1"/>
</dbReference>
<dbReference type="InterPro" id="IPR052925">
    <property type="entry name" value="Phage_Integrase-like_Recomb"/>
</dbReference>
<dbReference type="Gene3D" id="1.10.443.10">
    <property type="entry name" value="Intergrase catalytic core"/>
    <property type="match status" value="1"/>
</dbReference>
<protein>
    <recommendedName>
        <fullName evidence="4">Integrase</fullName>
    </recommendedName>
</protein>
<dbReference type="InterPro" id="IPR013762">
    <property type="entry name" value="Integrase-like_cat_sf"/>
</dbReference>
<keyword evidence="3" id="KW-1185">Reference proteome</keyword>
<evidence type="ECO:0000256" key="1">
    <source>
        <dbReference type="ARBA" id="ARBA00023172"/>
    </source>
</evidence>
<comment type="caution">
    <text evidence="2">The sequence shown here is derived from an EMBL/GenBank/DDBJ whole genome shotgun (WGS) entry which is preliminary data.</text>
</comment>
<dbReference type="PANTHER" id="PTHR34605:SF3">
    <property type="entry name" value="P CELL-TYPE AGGLUTINATION PROTEIN MAP4-LIKE-RELATED"/>
    <property type="match status" value="1"/>
</dbReference>
<dbReference type="InterPro" id="IPR011010">
    <property type="entry name" value="DNA_brk_join_enz"/>
</dbReference>
<evidence type="ECO:0008006" key="4">
    <source>
        <dbReference type="Google" id="ProtNLM"/>
    </source>
</evidence>
<accession>A0A9P5Y5G6</accession>
<evidence type="ECO:0000313" key="3">
    <source>
        <dbReference type="Proteomes" id="UP000807353"/>
    </source>
</evidence>
<dbReference type="AlphaFoldDB" id="A0A9P5Y5G6"/>
<dbReference type="GO" id="GO:0015074">
    <property type="term" value="P:DNA integration"/>
    <property type="evidence" value="ECO:0007669"/>
    <property type="project" value="InterPro"/>
</dbReference>
<dbReference type="OrthoDB" id="3058675at2759"/>
<sequence length="66" mass="7145">PLTHSTFISTLKHCLTLLGFDASLFSGHSFQHGAASAAAAVDYADHEIQLLGCWCSDVYKLYIDVS</sequence>
<feature type="non-terminal residue" evidence="2">
    <location>
        <position position="1"/>
    </location>
</feature>
<proteinExistence type="predicted"/>
<evidence type="ECO:0000313" key="2">
    <source>
        <dbReference type="EMBL" id="KAF9462628.1"/>
    </source>
</evidence>
<feature type="non-terminal residue" evidence="2">
    <location>
        <position position="66"/>
    </location>
</feature>
<dbReference type="GO" id="GO:0006310">
    <property type="term" value="P:DNA recombination"/>
    <property type="evidence" value="ECO:0007669"/>
    <property type="project" value="UniProtKB-KW"/>
</dbReference>
<keyword evidence="1" id="KW-0233">DNA recombination</keyword>
<organism evidence="2 3">
    <name type="scientific">Collybia nuda</name>
    <dbReference type="NCBI Taxonomy" id="64659"/>
    <lineage>
        <taxon>Eukaryota</taxon>
        <taxon>Fungi</taxon>
        <taxon>Dikarya</taxon>
        <taxon>Basidiomycota</taxon>
        <taxon>Agaricomycotina</taxon>
        <taxon>Agaricomycetes</taxon>
        <taxon>Agaricomycetidae</taxon>
        <taxon>Agaricales</taxon>
        <taxon>Tricholomatineae</taxon>
        <taxon>Clitocybaceae</taxon>
        <taxon>Collybia</taxon>
    </lineage>
</organism>
<name>A0A9P5Y5G6_9AGAR</name>
<dbReference type="SUPFAM" id="SSF56349">
    <property type="entry name" value="DNA breaking-rejoining enzymes"/>
    <property type="match status" value="1"/>
</dbReference>